<reference evidence="1" key="2">
    <citation type="journal article" date="2015" name="Data Brief">
        <title>Shoot transcriptome of the giant reed, Arundo donax.</title>
        <authorList>
            <person name="Barrero R.A."/>
            <person name="Guerrero F.D."/>
            <person name="Moolhuijzen P."/>
            <person name="Goolsby J.A."/>
            <person name="Tidwell J."/>
            <person name="Bellgard S.E."/>
            <person name="Bellgard M.I."/>
        </authorList>
    </citation>
    <scope>NUCLEOTIDE SEQUENCE</scope>
    <source>
        <tissue evidence="1">Shoot tissue taken approximately 20 cm above the soil surface</tissue>
    </source>
</reference>
<accession>A0A0A8Y9Q6</accession>
<dbReference type="AlphaFoldDB" id="A0A0A8Y9Q6"/>
<organism evidence="1">
    <name type="scientific">Arundo donax</name>
    <name type="common">Giant reed</name>
    <name type="synonym">Donax arundinaceus</name>
    <dbReference type="NCBI Taxonomy" id="35708"/>
    <lineage>
        <taxon>Eukaryota</taxon>
        <taxon>Viridiplantae</taxon>
        <taxon>Streptophyta</taxon>
        <taxon>Embryophyta</taxon>
        <taxon>Tracheophyta</taxon>
        <taxon>Spermatophyta</taxon>
        <taxon>Magnoliopsida</taxon>
        <taxon>Liliopsida</taxon>
        <taxon>Poales</taxon>
        <taxon>Poaceae</taxon>
        <taxon>PACMAD clade</taxon>
        <taxon>Arundinoideae</taxon>
        <taxon>Arundineae</taxon>
        <taxon>Arundo</taxon>
    </lineage>
</organism>
<protein>
    <submittedName>
        <fullName evidence="1">Uncharacterized protein</fullName>
    </submittedName>
</protein>
<name>A0A0A8Y9Q6_ARUDO</name>
<evidence type="ECO:0000313" key="1">
    <source>
        <dbReference type="EMBL" id="JAD22055.1"/>
    </source>
</evidence>
<proteinExistence type="predicted"/>
<sequence length="21" mass="2669">MCLHYLAILHRKLMEQWARKQ</sequence>
<dbReference type="EMBL" id="GBRH01275840">
    <property type="protein sequence ID" value="JAD22055.1"/>
    <property type="molecule type" value="Transcribed_RNA"/>
</dbReference>
<reference evidence="1" key="1">
    <citation type="submission" date="2014-09" db="EMBL/GenBank/DDBJ databases">
        <authorList>
            <person name="Magalhaes I.L.F."/>
            <person name="Oliveira U."/>
            <person name="Santos F.R."/>
            <person name="Vidigal T.H.D.A."/>
            <person name="Brescovit A.D."/>
            <person name="Santos A.J."/>
        </authorList>
    </citation>
    <scope>NUCLEOTIDE SEQUENCE</scope>
    <source>
        <tissue evidence="1">Shoot tissue taken approximately 20 cm above the soil surface</tissue>
    </source>
</reference>